<reference evidence="1 2" key="1">
    <citation type="submission" date="2020-12" db="EMBL/GenBank/DDBJ databases">
        <title>Bacterial novel species Pedobacter sp. SD-b isolated from soil.</title>
        <authorList>
            <person name="Jung H.-Y."/>
        </authorList>
    </citation>
    <scope>NUCLEOTIDE SEQUENCE [LARGE SCALE GENOMIC DNA]</scope>
    <source>
        <strain evidence="1 2">SD-b</strain>
    </source>
</reference>
<protein>
    <submittedName>
        <fullName evidence="1">Uncharacterized protein</fullName>
    </submittedName>
</protein>
<gene>
    <name evidence="1" type="ORF">I5M32_13320</name>
</gene>
<sequence length="59" mass="6849">MKTLFIIAMSFLSLNFCEKEKHSQCDPFLEKNNLIDTIEVNVELLDMVQLPSIPALFYL</sequence>
<proteinExistence type="predicted"/>
<dbReference type="Proteomes" id="UP000660024">
    <property type="component" value="Unassembled WGS sequence"/>
</dbReference>
<organism evidence="1 2">
    <name type="scientific">Pedobacter segetis</name>
    <dbReference type="NCBI Taxonomy" id="2793069"/>
    <lineage>
        <taxon>Bacteria</taxon>
        <taxon>Pseudomonadati</taxon>
        <taxon>Bacteroidota</taxon>
        <taxon>Sphingobacteriia</taxon>
        <taxon>Sphingobacteriales</taxon>
        <taxon>Sphingobacteriaceae</taxon>
        <taxon>Pedobacter</taxon>
    </lineage>
</organism>
<comment type="caution">
    <text evidence="1">The sequence shown here is derived from an EMBL/GenBank/DDBJ whole genome shotgun (WGS) entry which is preliminary data.</text>
</comment>
<accession>A0ABS1BM20</accession>
<dbReference type="EMBL" id="JAEHFY010000020">
    <property type="protein sequence ID" value="MBK0383943.1"/>
    <property type="molecule type" value="Genomic_DNA"/>
</dbReference>
<keyword evidence="2" id="KW-1185">Reference proteome</keyword>
<dbReference type="RefSeq" id="WP_200587198.1">
    <property type="nucleotide sequence ID" value="NZ_JAEHFY010000020.1"/>
</dbReference>
<name>A0ABS1BM20_9SPHI</name>
<evidence type="ECO:0000313" key="2">
    <source>
        <dbReference type="Proteomes" id="UP000660024"/>
    </source>
</evidence>
<evidence type="ECO:0000313" key="1">
    <source>
        <dbReference type="EMBL" id="MBK0383943.1"/>
    </source>
</evidence>